<organism evidence="1 2">
    <name type="scientific">Sinanodonta woodiana</name>
    <name type="common">Chinese pond mussel</name>
    <name type="synonym">Anodonta woodiana</name>
    <dbReference type="NCBI Taxonomy" id="1069815"/>
    <lineage>
        <taxon>Eukaryota</taxon>
        <taxon>Metazoa</taxon>
        <taxon>Spiralia</taxon>
        <taxon>Lophotrochozoa</taxon>
        <taxon>Mollusca</taxon>
        <taxon>Bivalvia</taxon>
        <taxon>Autobranchia</taxon>
        <taxon>Heteroconchia</taxon>
        <taxon>Palaeoheterodonta</taxon>
        <taxon>Unionida</taxon>
        <taxon>Unionoidea</taxon>
        <taxon>Unionidae</taxon>
        <taxon>Unioninae</taxon>
        <taxon>Sinanodonta</taxon>
    </lineage>
</organism>
<dbReference type="EMBL" id="JBJQND010000008">
    <property type="protein sequence ID" value="KAL3869486.1"/>
    <property type="molecule type" value="Genomic_DNA"/>
</dbReference>
<dbReference type="InterPro" id="IPR041404">
    <property type="entry name" value="DUF5588"/>
</dbReference>
<gene>
    <name evidence="1" type="ORF">ACJMK2_042162</name>
</gene>
<evidence type="ECO:0000313" key="1">
    <source>
        <dbReference type="EMBL" id="KAL3869485.1"/>
    </source>
</evidence>
<proteinExistence type="predicted"/>
<evidence type="ECO:0000313" key="2">
    <source>
        <dbReference type="Proteomes" id="UP001634394"/>
    </source>
</evidence>
<dbReference type="PANTHER" id="PTHR31919:SF1">
    <property type="entry name" value="ZINC FINGERS AND HOMEOBOXES PROTEIN 1, ISOFORM 2"/>
    <property type="match status" value="1"/>
</dbReference>
<dbReference type="Pfam" id="PF17826">
    <property type="entry name" value="DUF5588"/>
    <property type="match status" value="1"/>
</dbReference>
<keyword evidence="2" id="KW-1185">Reference proteome</keyword>
<dbReference type="AlphaFoldDB" id="A0ABD3WAA7"/>
<accession>A0ABD3WAA7</accession>
<sequence length="299" mass="34729">MELGLGFDDEDFENEEKQAVTPVSYNAKFSSPLWFLSAAAEDTDSIAQLRKFKGDNFFYQGNYIEAGEAYRACLDALPENNKIMQREVNESLARCFLHLGEAEKALKVAEELQKNCMTVDQNLQVLCFFQQIYRTMDRVNDEIAVLHHLILLHRFNVQFWVKLARAYEKLISMRPLADSDGVQILHGDLKILTCFIRVRLLLRSCYHSVGSFIKHSNNQLLEQVEEKIQRYCSDERLLALATEYLKRDLWEQEGSTSQNEKGDLSDMTLRTKTSEVTHSFENQWFTWIEKAKSVMDELS</sequence>
<comment type="caution">
    <text evidence="1">The sequence shown here is derived from an EMBL/GenBank/DDBJ whole genome shotgun (WGS) entry which is preliminary data.</text>
</comment>
<dbReference type="SUPFAM" id="SSF48452">
    <property type="entry name" value="TPR-like"/>
    <property type="match status" value="1"/>
</dbReference>
<name>A0ABD3WAA7_SINWO</name>
<dbReference type="EMBL" id="JBJQND010000008">
    <property type="protein sequence ID" value="KAL3869487.1"/>
    <property type="molecule type" value="Genomic_DNA"/>
</dbReference>
<reference evidence="1 2" key="1">
    <citation type="submission" date="2024-11" db="EMBL/GenBank/DDBJ databases">
        <title>Chromosome-level genome assembly of the freshwater bivalve Anodonta woodiana.</title>
        <authorList>
            <person name="Chen X."/>
        </authorList>
    </citation>
    <scope>NUCLEOTIDE SEQUENCE [LARGE SCALE GENOMIC DNA]</scope>
    <source>
        <strain evidence="1">MN2024</strain>
        <tissue evidence="1">Gills</tissue>
    </source>
</reference>
<dbReference type="PANTHER" id="PTHR31919">
    <property type="entry name" value="ZINC FINGERS AND HOMEOBOXES PROTEIN 1, ISOFORM 2"/>
    <property type="match status" value="1"/>
</dbReference>
<dbReference type="Proteomes" id="UP001634394">
    <property type="component" value="Unassembled WGS sequence"/>
</dbReference>
<protein>
    <submittedName>
        <fullName evidence="1">Uncharacterized protein</fullName>
    </submittedName>
</protein>
<dbReference type="Gene3D" id="1.25.40.10">
    <property type="entry name" value="Tetratricopeptide repeat domain"/>
    <property type="match status" value="1"/>
</dbReference>
<dbReference type="InterPro" id="IPR011990">
    <property type="entry name" value="TPR-like_helical_dom_sf"/>
</dbReference>
<dbReference type="EMBL" id="JBJQND010000008">
    <property type="protein sequence ID" value="KAL3869485.1"/>
    <property type="molecule type" value="Genomic_DNA"/>
</dbReference>